<dbReference type="PROSITE" id="PS50231">
    <property type="entry name" value="RICIN_B_LECTIN"/>
    <property type="match status" value="2"/>
</dbReference>
<dbReference type="Pfam" id="PF14200">
    <property type="entry name" value="RicinB_lectin_2"/>
    <property type="match status" value="3"/>
</dbReference>
<dbReference type="SMART" id="SM00458">
    <property type="entry name" value="RICIN"/>
    <property type="match status" value="1"/>
</dbReference>
<dbReference type="InterPro" id="IPR000772">
    <property type="entry name" value="Ricin_B_lectin"/>
</dbReference>
<proteinExistence type="predicted"/>
<dbReference type="Gene3D" id="3.20.20.80">
    <property type="entry name" value="Glycosidases"/>
    <property type="match status" value="1"/>
</dbReference>
<dbReference type="CDD" id="cd00161">
    <property type="entry name" value="beta-trefoil_Ricin-like"/>
    <property type="match status" value="2"/>
</dbReference>
<keyword evidence="4" id="KW-1185">Reference proteome</keyword>
<evidence type="ECO:0000259" key="2">
    <source>
        <dbReference type="SMART" id="SM00458"/>
    </source>
</evidence>
<dbReference type="Gene3D" id="2.80.10.50">
    <property type="match status" value="2"/>
</dbReference>
<feature type="signal peptide" evidence="1">
    <location>
        <begin position="1"/>
        <end position="22"/>
    </location>
</feature>
<comment type="caution">
    <text evidence="3">The sequence shown here is derived from an EMBL/GenBank/DDBJ whole genome shotgun (WGS) entry which is preliminary data.</text>
</comment>
<protein>
    <submittedName>
        <fullName evidence="3">RICIN domain-containing protein</fullName>
    </submittedName>
</protein>
<evidence type="ECO:0000256" key="1">
    <source>
        <dbReference type="SAM" id="SignalP"/>
    </source>
</evidence>
<reference evidence="4" key="1">
    <citation type="journal article" date="2019" name="Int. J. Syst. Evol. Microbiol.">
        <title>The Global Catalogue of Microorganisms (GCM) 10K type strain sequencing project: providing services to taxonomists for standard genome sequencing and annotation.</title>
        <authorList>
            <consortium name="The Broad Institute Genomics Platform"/>
            <consortium name="The Broad Institute Genome Sequencing Center for Infectious Disease"/>
            <person name="Wu L."/>
            <person name="Ma J."/>
        </authorList>
    </citation>
    <scope>NUCLEOTIDE SEQUENCE [LARGE SCALE GENOMIC DNA]</scope>
    <source>
        <strain evidence="4">JCM 16013</strain>
    </source>
</reference>
<gene>
    <name evidence="3" type="ORF">GCM10009838_28350</name>
</gene>
<evidence type="ECO:0000313" key="3">
    <source>
        <dbReference type="EMBL" id="GAA1968225.1"/>
    </source>
</evidence>
<organism evidence="3 4">
    <name type="scientific">Catenulispora subtropica</name>
    <dbReference type="NCBI Taxonomy" id="450798"/>
    <lineage>
        <taxon>Bacteria</taxon>
        <taxon>Bacillati</taxon>
        <taxon>Actinomycetota</taxon>
        <taxon>Actinomycetes</taxon>
        <taxon>Catenulisporales</taxon>
        <taxon>Catenulisporaceae</taxon>
        <taxon>Catenulispora</taxon>
    </lineage>
</organism>
<dbReference type="Proteomes" id="UP001499854">
    <property type="component" value="Unassembled WGS sequence"/>
</dbReference>
<evidence type="ECO:0000313" key="4">
    <source>
        <dbReference type="Proteomes" id="UP001499854"/>
    </source>
</evidence>
<dbReference type="InterPro" id="IPR035992">
    <property type="entry name" value="Ricin_B-like_lectins"/>
</dbReference>
<keyword evidence="1" id="KW-0732">Signal</keyword>
<dbReference type="EMBL" id="BAAAQM010000013">
    <property type="protein sequence ID" value="GAA1968225.1"/>
    <property type="molecule type" value="Genomic_DNA"/>
</dbReference>
<dbReference type="InterPro" id="IPR017853">
    <property type="entry name" value="GH"/>
</dbReference>
<accession>A0ABP5CSN7</accession>
<sequence>MRRIASAAALILALAVPSFAPARGQVAATEALTVNLAAPTGPATGAGEGFLYGLNVDGTQPADQYLAPLGVTAHRGGGWYSGGWIKDGYRYGSATQADVASIISQARRLTQPPYHAQYQVLITDIYGLNGGQPSNTTYPCDNGDCSNWAAFIDAAVGALQASGLKLAYDIDNEPDISVFWTRGVNSAQYFQMWDTAYREIRRIAPGAQIVGPSFAYTPQARASQWQTWLAHVKAAGTVPDMITNHDEGDVDDPVAVSQALNSALTSAGVGRVPLSANEYQPADRQTAGVTAWYLARFAQSGYTNAMRGNWQCCISPNLTGVIDPNATGGAAYTGNWWALRTYADMTGTLVSTSGQVGSTAISAAEDSARRRAVAVVGDANGYTGAASVTFNGLSSVPWLADNGNVEAIVYRLPDQAALSAPQVVSDQIVSTSGGSITVPLTFQASHDAFAVYLLPGYAAGFTSTAVNLGDNLCMENPAFTTVAAAQLDQGACTSGADQQLQFIPTAAGADTYFIRTMTPDDCLDVSGSSSAEGTAVTQNPCTYAANEQFTLHATATGVYQVTAQNSGLCVAPKADGTTAGVGLVQVSCTTAASRTWKIQPGQTGGGFPSGYHRLTIGNDGLCLDVYGATGTAGAAIDQWTCNGQSNQQFQFVPVSGGYGELQAQNSGDDVAVSGSSTTAGQPDIVQQVPNGAANSLWLPVQQSDGSYEFRNQNSGLCLDVYGAGSNTGQQLDQWTCKNAPGTNQDFTPR</sequence>
<feature type="domain" description="Ricin B lectin" evidence="2">
    <location>
        <begin position="510"/>
        <end position="652"/>
    </location>
</feature>
<dbReference type="SUPFAM" id="SSF50370">
    <property type="entry name" value="Ricin B-like lectins"/>
    <property type="match status" value="2"/>
</dbReference>
<feature type="chain" id="PRO_5045354603" evidence="1">
    <location>
        <begin position="23"/>
        <end position="749"/>
    </location>
</feature>
<name>A0ABP5CSN7_9ACTN</name>
<dbReference type="SUPFAM" id="SSF51445">
    <property type="entry name" value="(Trans)glycosidases"/>
    <property type="match status" value="1"/>
</dbReference>